<organism evidence="12 13">
    <name type="scientific">Xanthocytophaga flava</name>
    <dbReference type="NCBI Taxonomy" id="3048013"/>
    <lineage>
        <taxon>Bacteria</taxon>
        <taxon>Pseudomonadati</taxon>
        <taxon>Bacteroidota</taxon>
        <taxon>Cytophagia</taxon>
        <taxon>Cytophagales</taxon>
        <taxon>Rhodocytophagaceae</taxon>
        <taxon>Xanthocytophaga</taxon>
    </lineage>
</organism>
<dbReference type="InterPro" id="IPR036942">
    <property type="entry name" value="Beta-barrel_TonB_sf"/>
</dbReference>
<keyword evidence="5 9" id="KW-0798">TonB box</keyword>
<evidence type="ECO:0000259" key="10">
    <source>
        <dbReference type="Pfam" id="PF00593"/>
    </source>
</evidence>
<protein>
    <submittedName>
        <fullName evidence="12">SusC/RagA family TonB-linked outer membrane protein</fullName>
    </submittedName>
</protein>
<name>A0AAE3QRP9_9BACT</name>
<evidence type="ECO:0000256" key="1">
    <source>
        <dbReference type="ARBA" id="ARBA00004571"/>
    </source>
</evidence>
<dbReference type="Pfam" id="PF07715">
    <property type="entry name" value="Plug"/>
    <property type="match status" value="1"/>
</dbReference>
<evidence type="ECO:0000256" key="6">
    <source>
        <dbReference type="ARBA" id="ARBA00023136"/>
    </source>
</evidence>
<dbReference type="Proteomes" id="UP001241110">
    <property type="component" value="Unassembled WGS sequence"/>
</dbReference>
<sequence>MSTIGTSQKLGNLPDDGHRAISFRFSPLKFLWLLILLLSTTAYAQKTVSGKVTDAADGSGLPGVSVSVKGTTTGTTTDASGSYSLSIPGDNTTLVFSFVGYVTQEIAVGNRSSVTVSLAADVQSLQEVVVIGYGEQRKEDATGAVVALGSKDFNKGVIASPEQLLQGRAAGIQITPSSGEPGGGVNIRIRGTTSVRSGNGPLFVVDGVPLDGGNVSEGGRDFGAGTQPSRNPLNFLNPDDIESMSVLKDASAAAIYGSRGANGVVIITTKKGKAGQESLTFSANASVASALRRYDLLSASEYLPALERAGGNPSAGGVNGGGSTNWQDQIFRTSVSQNYNVSYGGGNNNTRYNFSLGYSDQQGIIKKAGLNRLTGRINASHDLIDDKVILDLQLTTSGLKDVYVPNGGAGAQGNLIAAALQSNPTYPIFDAQGRYYTPNGYNTETGAPSGDYRNPVAMLNLIDDYSNTNRTLGNVSATWKIIKGLSYKINFGIDNSTSERRTSIFRNIPGFNDIPNNSGRATIQNRTRRSQLIEHTLNYNNKVGSGTLDALIGYAYQKFENGGSFVQAQLFQPDADQLFPYANNINGVNNSGSNKAYFAGSDRSQSELQSYFGRVNYTILDKYLLTATLRVDGSSKFGKNNKYGYFPSFAAGWKISQESFMPEGIFDELKLRANWGVTGNQEFPSNITVERYQFDQNNNSTSRDIVPNPNLKWEQTTQWGIGLDYAFMNGRLSGAIDYFNKNTTDLLFEAFYAAPAPARSRWINLPSNVINSGVEFTVAYDVFQGGDGSKFGWNLSYNMTFLHNDVKNFNGFYRTGSIRGSGLSGVNAQRIQSGYPLYGFFLPTFTGYDENGFGTYTDPALSNQYVGSPFPKFTFGLTNNFTYGKWNLSLFFNGSTGFYVYNNTANALFSKGRLRNGQNVTKDAANSAENASNAPFPSTRFLEKGDFVRLTNLTLGYNIPLPQGGYAKSLRVSLTGQNLLLFSGYSGVDPEINTDAAIDGIPSLNIDYTNFPSPRIFTLGVNVGF</sequence>
<dbReference type="SUPFAM" id="SSF49464">
    <property type="entry name" value="Carboxypeptidase regulatory domain-like"/>
    <property type="match status" value="1"/>
</dbReference>
<evidence type="ECO:0000256" key="8">
    <source>
        <dbReference type="PROSITE-ProRule" id="PRU01360"/>
    </source>
</evidence>
<evidence type="ECO:0000256" key="7">
    <source>
        <dbReference type="ARBA" id="ARBA00023237"/>
    </source>
</evidence>
<dbReference type="FunFam" id="2.170.130.10:FF:000008">
    <property type="entry name" value="SusC/RagA family TonB-linked outer membrane protein"/>
    <property type="match status" value="1"/>
</dbReference>
<dbReference type="InterPro" id="IPR000531">
    <property type="entry name" value="Beta-barrel_TonB"/>
</dbReference>
<keyword evidence="7 8" id="KW-0998">Cell outer membrane</keyword>
<comment type="similarity">
    <text evidence="8 9">Belongs to the TonB-dependent receptor family.</text>
</comment>
<dbReference type="InterPro" id="IPR012910">
    <property type="entry name" value="Plug_dom"/>
</dbReference>
<dbReference type="PROSITE" id="PS52016">
    <property type="entry name" value="TONB_DEPENDENT_REC_3"/>
    <property type="match status" value="1"/>
</dbReference>
<keyword evidence="2 8" id="KW-0813">Transport</keyword>
<evidence type="ECO:0000256" key="9">
    <source>
        <dbReference type="RuleBase" id="RU003357"/>
    </source>
</evidence>
<keyword evidence="3 8" id="KW-1134">Transmembrane beta strand</keyword>
<dbReference type="InterPro" id="IPR037066">
    <property type="entry name" value="Plug_dom_sf"/>
</dbReference>
<dbReference type="NCBIfam" id="TIGR04057">
    <property type="entry name" value="SusC_RagA_signa"/>
    <property type="match status" value="1"/>
</dbReference>
<evidence type="ECO:0000256" key="4">
    <source>
        <dbReference type="ARBA" id="ARBA00022692"/>
    </source>
</evidence>
<dbReference type="GO" id="GO:0009279">
    <property type="term" value="C:cell outer membrane"/>
    <property type="evidence" value="ECO:0007669"/>
    <property type="project" value="UniProtKB-SubCell"/>
</dbReference>
<accession>A0AAE3QRP9</accession>
<feature type="domain" description="TonB-dependent receptor plug" evidence="11">
    <location>
        <begin position="138"/>
        <end position="264"/>
    </location>
</feature>
<proteinExistence type="inferred from homology"/>
<comment type="subcellular location">
    <subcellularLocation>
        <location evidence="1 8">Cell outer membrane</location>
        <topology evidence="1 8">Multi-pass membrane protein</topology>
    </subcellularLocation>
</comment>
<dbReference type="InterPro" id="IPR008969">
    <property type="entry name" value="CarboxyPept-like_regulatory"/>
</dbReference>
<dbReference type="EMBL" id="JASJOS010000014">
    <property type="protein sequence ID" value="MDJ1484242.1"/>
    <property type="molecule type" value="Genomic_DNA"/>
</dbReference>
<dbReference type="RefSeq" id="WP_313985293.1">
    <property type="nucleotide sequence ID" value="NZ_JASJOS010000014.1"/>
</dbReference>
<keyword evidence="4 8" id="KW-0812">Transmembrane</keyword>
<dbReference type="NCBIfam" id="TIGR04056">
    <property type="entry name" value="OMP_RagA_SusC"/>
    <property type="match status" value="1"/>
</dbReference>
<dbReference type="InterPro" id="IPR023997">
    <property type="entry name" value="TonB-dep_OMP_SusC/RagA_CS"/>
</dbReference>
<dbReference type="Gene3D" id="2.60.40.1120">
    <property type="entry name" value="Carboxypeptidase-like, regulatory domain"/>
    <property type="match status" value="1"/>
</dbReference>
<dbReference type="Gene3D" id="2.40.170.20">
    <property type="entry name" value="TonB-dependent receptor, beta-barrel domain"/>
    <property type="match status" value="1"/>
</dbReference>
<keyword evidence="6 8" id="KW-0472">Membrane</keyword>
<dbReference type="InterPro" id="IPR039426">
    <property type="entry name" value="TonB-dep_rcpt-like"/>
</dbReference>
<evidence type="ECO:0000256" key="3">
    <source>
        <dbReference type="ARBA" id="ARBA00022452"/>
    </source>
</evidence>
<dbReference type="SUPFAM" id="SSF56935">
    <property type="entry name" value="Porins"/>
    <property type="match status" value="1"/>
</dbReference>
<gene>
    <name evidence="12" type="ORF">QNI16_27340</name>
</gene>
<evidence type="ECO:0000259" key="11">
    <source>
        <dbReference type="Pfam" id="PF07715"/>
    </source>
</evidence>
<reference evidence="12" key="1">
    <citation type="submission" date="2023-05" db="EMBL/GenBank/DDBJ databases">
        <authorList>
            <person name="Zhang X."/>
        </authorList>
    </citation>
    <scope>NUCLEOTIDE SEQUENCE</scope>
    <source>
        <strain evidence="12">YF14B1</strain>
    </source>
</reference>
<dbReference type="InterPro" id="IPR023996">
    <property type="entry name" value="TonB-dep_OMP_SusC/RagA"/>
</dbReference>
<dbReference type="Pfam" id="PF13715">
    <property type="entry name" value="CarbopepD_reg_2"/>
    <property type="match status" value="1"/>
</dbReference>
<evidence type="ECO:0000313" key="12">
    <source>
        <dbReference type="EMBL" id="MDJ1484242.1"/>
    </source>
</evidence>
<evidence type="ECO:0000256" key="2">
    <source>
        <dbReference type="ARBA" id="ARBA00022448"/>
    </source>
</evidence>
<dbReference type="Gene3D" id="2.170.130.10">
    <property type="entry name" value="TonB-dependent receptor, plug domain"/>
    <property type="match status" value="1"/>
</dbReference>
<evidence type="ECO:0000256" key="5">
    <source>
        <dbReference type="ARBA" id="ARBA00023077"/>
    </source>
</evidence>
<evidence type="ECO:0000313" key="13">
    <source>
        <dbReference type="Proteomes" id="UP001241110"/>
    </source>
</evidence>
<comment type="caution">
    <text evidence="12">The sequence shown here is derived from an EMBL/GenBank/DDBJ whole genome shotgun (WGS) entry which is preliminary data.</text>
</comment>
<dbReference type="AlphaFoldDB" id="A0AAE3QRP9"/>
<feature type="domain" description="TonB-dependent receptor-like beta-barrel" evidence="10">
    <location>
        <begin position="431"/>
        <end position="979"/>
    </location>
</feature>
<dbReference type="Pfam" id="PF00593">
    <property type="entry name" value="TonB_dep_Rec_b-barrel"/>
    <property type="match status" value="1"/>
</dbReference>